<keyword evidence="1" id="KW-1133">Transmembrane helix</keyword>
<evidence type="ECO:0000256" key="1">
    <source>
        <dbReference type="SAM" id="Phobius"/>
    </source>
</evidence>
<reference evidence="3" key="1">
    <citation type="submission" date="2016-11" db="EMBL/GenBank/DDBJ databases">
        <authorList>
            <person name="Varghese N."/>
            <person name="Submissions S."/>
        </authorList>
    </citation>
    <scope>NUCLEOTIDE SEQUENCE [LARGE SCALE GENOMIC DNA]</scope>
    <source>
        <strain evidence="3">DSM 24724</strain>
    </source>
</reference>
<dbReference type="Pfam" id="PF10067">
    <property type="entry name" value="DUF2306"/>
    <property type="match status" value="1"/>
</dbReference>
<keyword evidence="1" id="KW-0812">Transmembrane</keyword>
<dbReference type="RefSeq" id="WP_068842795.1">
    <property type="nucleotide sequence ID" value="NZ_FRBT01000005.1"/>
</dbReference>
<keyword evidence="1" id="KW-0472">Membrane</keyword>
<protein>
    <submittedName>
        <fullName evidence="2">Predicted membrane protein</fullName>
    </submittedName>
</protein>
<dbReference type="OrthoDB" id="1162022at2"/>
<gene>
    <name evidence="2" type="ORF">SAMN05444484_105216</name>
</gene>
<evidence type="ECO:0000313" key="2">
    <source>
        <dbReference type="EMBL" id="SHM34345.1"/>
    </source>
</evidence>
<feature type="transmembrane region" description="Helical" evidence="1">
    <location>
        <begin position="69"/>
        <end position="88"/>
    </location>
</feature>
<accession>A0A1M7I0U7</accession>
<feature type="transmembrane region" description="Helical" evidence="1">
    <location>
        <begin position="100"/>
        <end position="117"/>
    </location>
</feature>
<name>A0A1M7I0U7_9FLAO</name>
<feature type="transmembrane region" description="Helical" evidence="1">
    <location>
        <begin position="123"/>
        <end position="141"/>
    </location>
</feature>
<dbReference type="Proteomes" id="UP000184028">
    <property type="component" value="Unassembled WGS sequence"/>
</dbReference>
<feature type="transmembrane region" description="Helical" evidence="1">
    <location>
        <begin position="186"/>
        <end position="204"/>
    </location>
</feature>
<feature type="transmembrane region" description="Helical" evidence="1">
    <location>
        <begin position="44"/>
        <end position="63"/>
    </location>
</feature>
<dbReference type="EMBL" id="FRBT01000005">
    <property type="protein sequence ID" value="SHM34345.1"/>
    <property type="molecule type" value="Genomic_DNA"/>
</dbReference>
<feature type="transmembrane region" description="Helical" evidence="1">
    <location>
        <begin position="6"/>
        <end position="32"/>
    </location>
</feature>
<dbReference type="STRING" id="946677.SAMN05444484_105216"/>
<proteinExistence type="predicted"/>
<feature type="transmembrane region" description="Helical" evidence="1">
    <location>
        <begin position="162"/>
        <end position="180"/>
    </location>
</feature>
<dbReference type="InterPro" id="IPR018750">
    <property type="entry name" value="DUF2306_membrane"/>
</dbReference>
<keyword evidence="3" id="KW-1185">Reference proteome</keyword>
<organism evidence="2 3">
    <name type="scientific">Flavobacterium chilense</name>
    <dbReference type="NCBI Taxonomy" id="946677"/>
    <lineage>
        <taxon>Bacteria</taxon>
        <taxon>Pseudomonadati</taxon>
        <taxon>Bacteroidota</taxon>
        <taxon>Flavobacteriia</taxon>
        <taxon>Flavobacteriales</taxon>
        <taxon>Flavobacteriaceae</taxon>
        <taxon>Flavobacterium</taxon>
    </lineage>
</organism>
<evidence type="ECO:0000313" key="3">
    <source>
        <dbReference type="Proteomes" id="UP000184028"/>
    </source>
</evidence>
<sequence>MNNEKLIQLLIYSHAVFGGVALISGLISLIVTKGKVIHKKSGKLFYYCMLLSALTALIISSLPQHKSPFLFAIGIFSSYFIITGYRALQFKNKNINLKKDKIISGIMIATGILMILYNPLINQKINIVLTAFGCIGLLFSVRDLILYKNREKLHQDWLKLHLGKMIGGYISATTAFVVVNEFFPSFYGWFIPGTFGAVCIIFWIKKLNKKQQQNPIRIE</sequence>
<dbReference type="AlphaFoldDB" id="A0A1M7I0U7"/>